<evidence type="ECO:0000256" key="3">
    <source>
        <dbReference type="ARBA" id="ARBA00022676"/>
    </source>
</evidence>
<keyword evidence="7 8" id="KW-0472">Membrane</keyword>
<evidence type="ECO:0000256" key="1">
    <source>
        <dbReference type="ARBA" id="ARBA00004651"/>
    </source>
</evidence>
<evidence type="ECO:0000256" key="8">
    <source>
        <dbReference type="SAM" id="Phobius"/>
    </source>
</evidence>
<feature type="transmembrane region" description="Helical" evidence="8">
    <location>
        <begin position="345"/>
        <end position="364"/>
    </location>
</feature>
<dbReference type="eggNOG" id="COG5305">
    <property type="taxonomic scope" value="Bacteria"/>
</dbReference>
<feature type="transmembrane region" description="Helical" evidence="8">
    <location>
        <begin position="143"/>
        <end position="161"/>
    </location>
</feature>
<evidence type="ECO:0000256" key="7">
    <source>
        <dbReference type="ARBA" id="ARBA00023136"/>
    </source>
</evidence>
<dbReference type="RefSeq" id="WP_015860871.1">
    <property type="nucleotide sequence ID" value="NC_012796.1"/>
</dbReference>
<feature type="transmembrane region" description="Helical" evidence="8">
    <location>
        <begin position="290"/>
        <end position="309"/>
    </location>
</feature>
<evidence type="ECO:0000256" key="2">
    <source>
        <dbReference type="ARBA" id="ARBA00022475"/>
    </source>
</evidence>
<dbReference type="AlphaFoldDB" id="C4XSJ1"/>
<sequence>MSTSVAPDTPSFVALLRSGGWPLALLVLIATLVRFYSLEIPSMWWDEILVPLNAVTSVGDILLRAKTEDFHPPVFYLLIKLVLLVGSSDALLRLPSVLAGLATLPLLYVLAAPRVGRAAALCAVALMTVNGAMLLFSRQVRPYSLIIFLSLLGAELLLRWVEKPRMKLTTGLVAATCGYICLHYLSILILAVQGSFAAANVVFRPAPRPWKQLALYAGGCSLGVAATWHFFHSSPSTLTQGSVATTALLALDRLTQIFCGDGSTPWARGGLLALTAVGTALVWRKDRRLAVLALATILGPAAALSLARYNSYFNAWHVSYAAPFLCLLAGTCLSAVLGQRRLGEAAALAATVVAMMLLSDNRYYAPSSHAGNYKEQAKQLPTILRPGALVAYSELSELDGVNWYAAHFVRPNPLQQRQITIAETVSVDFVAFGGLGHLAVSDTEYLAHFDSITGKTPLAGGTVYHAAVRHAPPRIGPAFPWHDTLGMTPWDLARQCQAVAGVNLVNFFGGWLVPETGDAPGYVTYVVDGPKPFAGPLVIRLHVPFENPIAGNVVRLTYTFDDEPALVAFESRGGEPQERRTVILRRQTPFSKLRCRFDLEPGKWSPSITGNTGGAVRLKPVSLYANTMDREILDSSSLALAMDGVGPVETGPEGQWRWALGDTTTLRFHLEKAAPLTAAVNLVNPIAGQGISISFNGRPLAARQGLAPDKWLVPSLRETWQLHGQAGENVLTVRFDAWNGKADAPQATFAPGDGRPLAAAFTLLRLDLDNPAATLVY</sequence>
<comment type="subcellular location">
    <subcellularLocation>
        <location evidence="1">Cell membrane</location>
        <topology evidence="1">Multi-pass membrane protein</topology>
    </subcellularLocation>
</comment>
<evidence type="ECO:0000256" key="4">
    <source>
        <dbReference type="ARBA" id="ARBA00022679"/>
    </source>
</evidence>
<evidence type="ECO:0000259" key="9">
    <source>
        <dbReference type="Pfam" id="PF13231"/>
    </source>
</evidence>
<dbReference type="GO" id="GO:0009103">
    <property type="term" value="P:lipopolysaccharide biosynthetic process"/>
    <property type="evidence" value="ECO:0007669"/>
    <property type="project" value="UniProtKB-ARBA"/>
</dbReference>
<feature type="transmembrane region" description="Helical" evidence="8">
    <location>
        <begin position="173"/>
        <end position="192"/>
    </location>
</feature>
<evidence type="ECO:0000313" key="11">
    <source>
        <dbReference type="Proteomes" id="UP000009071"/>
    </source>
</evidence>
<dbReference type="PANTHER" id="PTHR33908">
    <property type="entry name" value="MANNOSYLTRANSFERASE YKCB-RELATED"/>
    <property type="match status" value="1"/>
</dbReference>
<dbReference type="InterPro" id="IPR038731">
    <property type="entry name" value="RgtA/B/C-like"/>
</dbReference>
<keyword evidence="11" id="KW-1185">Reference proteome</keyword>
<dbReference type="InterPro" id="IPR050297">
    <property type="entry name" value="LipidA_mod_glycosyltrf_83"/>
</dbReference>
<evidence type="ECO:0000313" key="10">
    <source>
        <dbReference type="EMBL" id="BAH75688.1"/>
    </source>
</evidence>
<proteinExistence type="predicted"/>
<feature type="transmembrane region" description="Helical" evidence="8">
    <location>
        <begin position="117"/>
        <end position="136"/>
    </location>
</feature>
<dbReference type="GO" id="GO:0016763">
    <property type="term" value="F:pentosyltransferase activity"/>
    <property type="evidence" value="ECO:0007669"/>
    <property type="project" value="TreeGrafter"/>
</dbReference>
<feature type="domain" description="Glycosyltransferase RgtA/B/C/D-like" evidence="9">
    <location>
        <begin position="71"/>
        <end position="213"/>
    </location>
</feature>
<reference evidence="10 11" key="1">
    <citation type="journal article" date="2009" name="Genome Res.">
        <title>Whole genome sequence of Desulfovibrio magneticus strain RS-1 revealed common gene clusters in magnetotactic bacteria.</title>
        <authorList>
            <person name="Nakazawa H."/>
            <person name="Arakaki A."/>
            <person name="Narita-Yamada S."/>
            <person name="Yashiro I."/>
            <person name="Jinno K."/>
            <person name="Aoki N."/>
            <person name="Tsuruyama A."/>
            <person name="Okamura Y."/>
            <person name="Tanikawa S."/>
            <person name="Fujita N."/>
            <person name="Takeyama H."/>
            <person name="Matsunaga T."/>
        </authorList>
    </citation>
    <scope>NUCLEOTIDE SEQUENCE [LARGE SCALE GENOMIC DNA]</scope>
    <source>
        <strain evidence="11">ATCC 700980 / DSM 13731 / RS-1</strain>
    </source>
</reference>
<keyword evidence="4" id="KW-0808">Transferase</keyword>
<gene>
    <name evidence="10" type="ordered locus">DMR_21970</name>
</gene>
<feature type="transmembrane region" description="Helical" evidence="8">
    <location>
        <begin position="213"/>
        <end position="231"/>
    </location>
</feature>
<dbReference type="GO" id="GO:0005886">
    <property type="term" value="C:plasma membrane"/>
    <property type="evidence" value="ECO:0007669"/>
    <property type="project" value="UniProtKB-SubCell"/>
</dbReference>
<keyword evidence="5 8" id="KW-0812">Transmembrane</keyword>
<keyword evidence="3" id="KW-0328">Glycosyltransferase</keyword>
<dbReference type="EMBL" id="AP010904">
    <property type="protein sequence ID" value="BAH75688.1"/>
    <property type="molecule type" value="Genomic_DNA"/>
</dbReference>
<dbReference type="Proteomes" id="UP000009071">
    <property type="component" value="Chromosome"/>
</dbReference>
<organism evidence="10 11">
    <name type="scientific">Solidesulfovibrio magneticus (strain ATCC 700980 / DSM 13731 / RS-1)</name>
    <name type="common">Desulfovibrio magneticus</name>
    <dbReference type="NCBI Taxonomy" id="573370"/>
    <lineage>
        <taxon>Bacteria</taxon>
        <taxon>Pseudomonadati</taxon>
        <taxon>Thermodesulfobacteriota</taxon>
        <taxon>Desulfovibrionia</taxon>
        <taxon>Desulfovibrionales</taxon>
        <taxon>Desulfovibrionaceae</taxon>
        <taxon>Solidesulfovibrio</taxon>
    </lineage>
</organism>
<dbReference type="OrthoDB" id="5437719at2"/>
<name>C4XSJ1_SOLM1</name>
<feature type="transmembrane region" description="Helical" evidence="8">
    <location>
        <begin position="20"/>
        <end position="37"/>
    </location>
</feature>
<dbReference type="Pfam" id="PF13231">
    <property type="entry name" value="PMT_2"/>
    <property type="match status" value="1"/>
</dbReference>
<feature type="transmembrane region" description="Helical" evidence="8">
    <location>
        <begin position="315"/>
        <end position="338"/>
    </location>
</feature>
<dbReference type="KEGG" id="dma:DMR_21970"/>
<feature type="transmembrane region" description="Helical" evidence="8">
    <location>
        <begin position="90"/>
        <end position="111"/>
    </location>
</feature>
<protein>
    <submittedName>
        <fullName evidence="10">Hypothetical membrane protein</fullName>
    </submittedName>
</protein>
<accession>C4XSJ1</accession>
<dbReference type="STRING" id="573370.DMR_21970"/>
<evidence type="ECO:0000256" key="5">
    <source>
        <dbReference type="ARBA" id="ARBA00022692"/>
    </source>
</evidence>
<evidence type="ECO:0000256" key="6">
    <source>
        <dbReference type="ARBA" id="ARBA00022989"/>
    </source>
</evidence>
<keyword evidence="6 8" id="KW-1133">Transmembrane helix</keyword>
<keyword evidence="2" id="KW-1003">Cell membrane</keyword>
<dbReference type="HOGENOM" id="CLU_353290_0_0_7"/>
<dbReference type="PANTHER" id="PTHR33908:SF11">
    <property type="entry name" value="MEMBRANE PROTEIN"/>
    <property type="match status" value="1"/>
</dbReference>